<evidence type="ECO:0000313" key="7">
    <source>
        <dbReference type="Proteomes" id="UP000494174"/>
    </source>
</evidence>
<feature type="domain" description="HTH lysR-type" evidence="5">
    <location>
        <begin position="1"/>
        <end position="49"/>
    </location>
</feature>
<evidence type="ECO:0000256" key="2">
    <source>
        <dbReference type="ARBA" id="ARBA00023015"/>
    </source>
</evidence>
<dbReference type="AlphaFoldDB" id="A0A6P2IIQ5"/>
<dbReference type="Pfam" id="PF00126">
    <property type="entry name" value="HTH_1"/>
    <property type="match status" value="1"/>
</dbReference>
<comment type="similarity">
    <text evidence="1">Belongs to the LysR transcriptional regulatory family.</text>
</comment>
<dbReference type="Proteomes" id="UP000494174">
    <property type="component" value="Unassembled WGS sequence"/>
</dbReference>
<evidence type="ECO:0000256" key="1">
    <source>
        <dbReference type="ARBA" id="ARBA00009437"/>
    </source>
</evidence>
<dbReference type="Pfam" id="PF03466">
    <property type="entry name" value="LysR_substrate"/>
    <property type="match status" value="1"/>
</dbReference>
<gene>
    <name evidence="6" type="ORF">BLA15945_01355</name>
</gene>
<name>A0A6P2IIQ5_BURL3</name>
<dbReference type="InterPro" id="IPR036388">
    <property type="entry name" value="WH-like_DNA-bd_sf"/>
</dbReference>
<keyword evidence="3" id="KW-0238">DNA-binding</keyword>
<accession>A0A6P2IIQ5</accession>
<dbReference type="PROSITE" id="PS50931">
    <property type="entry name" value="HTH_LYSR"/>
    <property type="match status" value="1"/>
</dbReference>
<dbReference type="Gene3D" id="3.40.190.10">
    <property type="entry name" value="Periplasmic binding protein-like II"/>
    <property type="match status" value="2"/>
</dbReference>
<dbReference type="InterPro" id="IPR000847">
    <property type="entry name" value="LysR_HTH_N"/>
</dbReference>
<evidence type="ECO:0000256" key="4">
    <source>
        <dbReference type="ARBA" id="ARBA00023163"/>
    </source>
</evidence>
<dbReference type="InterPro" id="IPR005119">
    <property type="entry name" value="LysR_subst-bd"/>
</dbReference>
<organism evidence="6 7">
    <name type="scientific">Burkholderia lata (strain ATCC 17760 / DSM 23089 / LMG 22485 / NCIMB 9086 / R18194 / 383)</name>
    <dbReference type="NCBI Taxonomy" id="482957"/>
    <lineage>
        <taxon>Bacteria</taxon>
        <taxon>Pseudomonadati</taxon>
        <taxon>Pseudomonadota</taxon>
        <taxon>Betaproteobacteria</taxon>
        <taxon>Burkholderiales</taxon>
        <taxon>Burkholderiaceae</taxon>
        <taxon>Burkholderia</taxon>
        <taxon>Burkholderia cepacia complex</taxon>
    </lineage>
</organism>
<keyword evidence="2" id="KW-0805">Transcription regulation</keyword>
<keyword evidence="4" id="KW-0804">Transcription</keyword>
<proteinExistence type="inferred from homology"/>
<protein>
    <submittedName>
        <fullName evidence="6">LysR family transcriptional regulator</fullName>
    </submittedName>
</protein>
<dbReference type="SUPFAM" id="SSF53850">
    <property type="entry name" value="Periplasmic binding protein-like II"/>
    <property type="match status" value="1"/>
</dbReference>
<dbReference type="Gene3D" id="1.10.10.10">
    <property type="entry name" value="Winged helix-like DNA-binding domain superfamily/Winged helix DNA-binding domain"/>
    <property type="match status" value="1"/>
</dbReference>
<dbReference type="GO" id="GO:0003700">
    <property type="term" value="F:DNA-binding transcription factor activity"/>
    <property type="evidence" value="ECO:0007669"/>
    <property type="project" value="InterPro"/>
</dbReference>
<dbReference type="PANTHER" id="PTHR30126:SF77">
    <property type="entry name" value="TRANSCRIPTIONAL REGULATORY PROTEIN"/>
    <property type="match status" value="1"/>
</dbReference>
<sequence>MTLAQQGSFRATARLLHTSPATVSTRIKALEDELRTELVDRTAADFRLTLSGQSLLTLAMNVVDATRALKQAAGLELALRGPIRFGVIDTIVHSWLSLYVTQLKERLPGLVVELTVDSSPALNKKILHGELDMAVCAEVVGSDKVTSSRIASYPVRWIVSRELLSGPEVDPVRLALARPVLTFGRGTTSHLAVERIVRTLAGGAGIPDEAIRITCASSVAAIVQLVRDGYGVGAVPYLFVHDELENGCIAELALEPQPPSIDVSLCMSGNASPAVVAAADAAKDVCATYCSGRPETLIRAA</sequence>
<dbReference type="GO" id="GO:0000976">
    <property type="term" value="F:transcription cis-regulatory region binding"/>
    <property type="evidence" value="ECO:0007669"/>
    <property type="project" value="TreeGrafter"/>
</dbReference>
<evidence type="ECO:0000259" key="5">
    <source>
        <dbReference type="PROSITE" id="PS50931"/>
    </source>
</evidence>
<dbReference type="CDD" id="cd05466">
    <property type="entry name" value="PBP2_LTTR_substrate"/>
    <property type="match status" value="1"/>
</dbReference>
<reference evidence="6 7" key="1">
    <citation type="submission" date="2019-09" db="EMBL/GenBank/DDBJ databases">
        <authorList>
            <person name="Depoorter E."/>
        </authorList>
    </citation>
    <scope>NUCLEOTIDE SEQUENCE [LARGE SCALE GENOMIC DNA]</scope>
    <source>
        <strain evidence="6">R-15945</strain>
    </source>
</reference>
<evidence type="ECO:0000256" key="3">
    <source>
        <dbReference type="ARBA" id="ARBA00023125"/>
    </source>
</evidence>
<evidence type="ECO:0000313" key="6">
    <source>
        <dbReference type="EMBL" id="VWB31027.1"/>
    </source>
</evidence>
<dbReference type="EMBL" id="CABVPU010000004">
    <property type="protein sequence ID" value="VWB31027.1"/>
    <property type="molecule type" value="Genomic_DNA"/>
</dbReference>
<dbReference type="SUPFAM" id="SSF46785">
    <property type="entry name" value="Winged helix' DNA-binding domain"/>
    <property type="match status" value="1"/>
</dbReference>
<dbReference type="PANTHER" id="PTHR30126">
    <property type="entry name" value="HTH-TYPE TRANSCRIPTIONAL REGULATOR"/>
    <property type="match status" value="1"/>
</dbReference>
<dbReference type="InterPro" id="IPR036390">
    <property type="entry name" value="WH_DNA-bd_sf"/>
</dbReference>